<protein>
    <submittedName>
        <fullName evidence="1">Uncharacterized protein</fullName>
    </submittedName>
</protein>
<accession>A5AY65</accession>
<dbReference type="AlphaFoldDB" id="A5AY65"/>
<proteinExistence type="predicted"/>
<name>A5AY65_VITVI</name>
<dbReference type="EMBL" id="AM439899">
    <property type="protein sequence ID" value="CAN76174.1"/>
    <property type="molecule type" value="Genomic_DNA"/>
</dbReference>
<evidence type="ECO:0000313" key="1">
    <source>
        <dbReference type="EMBL" id="CAN76174.1"/>
    </source>
</evidence>
<organism evidence="1">
    <name type="scientific">Vitis vinifera</name>
    <name type="common">Grape</name>
    <dbReference type="NCBI Taxonomy" id="29760"/>
    <lineage>
        <taxon>Eukaryota</taxon>
        <taxon>Viridiplantae</taxon>
        <taxon>Streptophyta</taxon>
        <taxon>Embryophyta</taxon>
        <taxon>Tracheophyta</taxon>
        <taxon>Spermatophyta</taxon>
        <taxon>Magnoliopsida</taxon>
        <taxon>eudicotyledons</taxon>
        <taxon>Gunneridae</taxon>
        <taxon>Pentapetalae</taxon>
        <taxon>rosids</taxon>
        <taxon>Vitales</taxon>
        <taxon>Vitaceae</taxon>
        <taxon>Viteae</taxon>
        <taxon>Vitis</taxon>
    </lineage>
</organism>
<reference evidence="1" key="1">
    <citation type="journal article" date="2007" name="PLoS ONE">
        <title>The first genome sequence of an elite grapevine cultivar (Pinot noir Vitis vinifera L.): coping with a highly heterozygous genome.</title>
        <authorList>
            <person name="Velasco R."/>
            <person name="Zharkikh A."/>
            <person name="Troggio M."/>
            <person name="Cartwright D.A."/>
            <person name="Cestaro A."/>
            <person name="Pruss D."/>
            <person name="Pindo M."/>
            <person name="FitzGerald L.M."/>
            <person name="Vezzulli S."/>
            <person name="Reid J."/>
            <person name="Malacarne G."/>
            <person name="Iliev D."/>
            <person name="Coppola G."/>
            <person name="Wardell B."/>
            <person name="Micheletti D."/>
            <person name="Macalma T."/>
            <person name="Facci M."/>
            <person name="Mitchell J.T."/>
            <person name="Perazzolli M."/>
            <person name="Eldredge G."/>
            <person name="Gatto P."/>
            <person name="Oyzerski R."/>
            <person name="Moretto M."/>
            <person name="Gutin N."/>
            <person name="Stefanini M."/>
            <person name="Chen Y."/>
            <person name="Segala C."/>
            <person name="Davenport C."/>
            <person name="Dematte L."/>
            <person name="Mraz A."/>
            <person name="Battilana J."/>
            <person name="Stormo K."/>
            <person name="Costa F."/>
            <person name="Tao Q."/>
            <person name="Si-Ammour A."/>
            <person name="Harkins T."/>
            <person name="Lackey A."/>
            <person name="Perbost C."/>
            <person name="Taillon B."/>
            <person name="Stella A."/>
            <person name="Solovyev V."/>
            <person name="Fawcett J.A."/>
            <person name="Sterck L."/>
            <person name="Vandepoele K."/>
            <person name="Grando S.M."/>
            <person name="Toppo S."/>
            <person name="Moser C."/>
            <person name="Lanchbury J."/>
            <person name="Bogden R."/>
            <person name="Skolnick M."/>
            <person name="Sgaramella V."/>
            <person name="Bhatnagar S.K."/>
            <person name="Fontana P."/>
            <person name="Gutin A."/>
            <person name="Van de Peer Y."/>
            <person name="Salamini F."/>
            <person name="Viola R."/>
        </authorList>
    </citation>
    <scope>NUCLEOTIDE SEQUENCE</scope>
</reference>
<sequence>MAPSDSGFDPRQRRHLIRAQLVSQLIRVQLVKTRSVRFRICTQRAAKLLRSKRLTSQRCEVVFQLMVFGFHRDGKLQGGIHSTVQKGCEIISQQKGDFAALCKILPSAWSDLFAMAVTPSFQLRIAYRLKHWILDFPKL</sequence>
<gene>
    <name evidence="1" type="ORF">VITISV_022746</name>
</gene>